<reference evidence="2 3" key="1">
    <citation type="submission" date="2014-10" db="EMBL/GenBank/DDBJ databases">
        <title>Draft genome of the hookworm Ancylostoma caninum.</title>
        <authorList>
            <person name="Mitreva M."/>
        </authorList>
    </citation>
    <scope>NUCLEOTIDE SEQUENCE [LARGE SCALE GENOMIC DNA]</scope>
    <source>
        <strain evidence="2 3">Baltimore</strain>
    </source>
</reference>
<accession>A0A368GSF7</accession>
<organism evidence="2 3">
    <name type="scientific">Ancylostoma caninum</name>
    <name type="common">Dog hookworm</name>
    <dbReference type="NCBI Taxonomy" id="29170"/>
    <lineage>
        <taxon>Eukaryota</taxon>
        <taxon>Metazoa</taxon>
        <taxon>Ecdysozoa</taxon>
        <taxon>Nematoda</taxon>
        <taxon>Chromadorea</taxon>
        <taxon>Rhabditida</taxon>
        <taxon>Rhabditina</taxon>
        <taxon>Rhabditomorpha</taxon>
        <taxon>Strongyloidea</taxon>
        <taxon>Ancylostomatidae</taxon>
        <taxon>Ancylostomatinae</taxon>
        <taxon>Ancylostoma</taxon>
    </lineage>
</organism>
<evidence type="ECO:0000313" key="3">
    <source>
        <dbReference type="Proteomes" id="UP000252519"/>
    </source>
</evidence>
<keyword evidence="1" id="KW-0732">Signal</keyword>
<comment type="caution">
    <text evidence="2">The sequence shown here is derived from an EMBL/GenBank/DDBJ whole genome shotgun (WGS) entry which is preliminary data.</text>
</comment>
<sequence length="79" mass="9134">MLNVLAILLPLYVIEVASQCPKNTTLYKGDIMLTDIDTCSFRSVQAAHNFAEIEYRAFYQFWLLRNQIVIDSYPFIPGE</sequence>
<dbReference type="EMBL" id="JOJR01000091">
    <property type="protein sequence ID" value="RCN45867.1"/>
    <property type="molecule type" value="Genomic_DNA"/>
</dbReference>
<protein>
    <submittedName>
        <fullName evidence="2">Uncharacterized protein</fullName>
    </submittedName>
</protein>
<feature type="chain" id="PRO_5017000392" evidence="1">
    <location>
        <begin position="19"/>
        <end position="79"/>
    </location>
</feature>
<feature type="signal peptide" evidence="1">
    <location>
        <begin position="1"/>
        <end position="18"/>
    </location>
</feature>
<keyword evidence="3" id="KW-1185">Reference proteome</keyword>
<gene>
    <name evidence="2" type="ORF">ANCCAN_08164</name>
</gene>
<proteinExistence type="predicted"/>
<name>A0A368GSF7_ANCCA</name>
<dbReference type="AlphaFoldDB" id="A0A368GSF7"/>
<evidence type="ECO:0000256" key="1">
    <source>
        <dbReference type="SAM" id="SignalP"/>
    </source>
</evidence>
<evidence type="ECO:0000313" key="2">
    <source>
        <dbReference type="EMBL" id="RCN45867.1"/>
    </source>
</evidence>
<dbReference type="Proteomes" id="UP000252519">
    <property type="component" value="Unassembled WGS sequence"/>
</dbReference>